<evidence type="ECO:0000256" key="3">
    <source>
        <dbReference type="ARBA" id="ARBA00023163"/>
    </source>
</evidence>
<keyword evidence="2" id="KW-0238">DNA-binding</keyword>
<dbReference type="SUPFAM" id="SSF55781">
    <property type="entry name" value="GAF domain-like"/>
    <property type="match status" value="1"/>
</dbReference>
<feature type="domain" description="IclR-ED" evidence="5">
    <location>
        <begin position="64"/>
        <end position="244"/>
    </location>
</feature>
<keyword evidence="3" id="KW-0804">Transcription</keyword>
<dbReference type="InterPro" id="IPR029016">
    <property type="entry name" value="GAF-like_dom_sf"/>
</dbReference>
<dbReference type="GO" id="GO:0003700">
    <property type="term" value="F:DNA-binding transcription factor activity"/>
    <property type="evidence" value="ECO:0007669"/>
    <property type="project" value="TreeGrafter"/>
</dbReference>
<dbReference type="Proteomes" id="UP000192903">
    <property type="component" value="Unassembled WGS sequence"/>
</dbReference>
<dbReference type="InterPro" id="IPR050707">
    <property type="entry name" value="HTH_MetabolicPath_Reg"/>
</dbReference>
<evidence type="ECO:0000256" key="2">
    <source>
        <dbReference type="ARBA" id="ARBA00023125"/>
    </source>
</evidence>
<keyword evidence="7" id="KW-1185">Reference proteome</keyword>
<dbReference type="Pfam" id="PF01614">
    <property type="entry name" value="IclR_C"/>
    <property type="match status" value="1"/>
</dbReference>
<dbReference type="InterPro" id="IPR014757">
    <property type="entry name" value="Tscrpt_reg_IclR_C"/>
</dbReference>
<dbReference type="RefSeq" id="WP_085420973.1">
    <property type="nucleotide sequence ID" value="NZ_FXAF01000003.1"/>
</dbReference>
<dbReference type="PROSITE" id="PS51077">
    <property type="entry name" value="HTH_ICLR"/>
    <property type="match status" value="1"/>
</dbReference>
<organism evidence="6 7">
    <name type="scientific">Xaviernesmea oryzae</name>
    <dbReference type="NCBI Taxonomy" id="464029"/>
    <lineage>
        <taxon>Bacteria</taxon>
        <taxon>Pseudomonadati</taxon>
        <taxon>Pseudomonadota</taxon>
        <taxon>Alphaproteobacteria</taxon>
        <taxon>Hyphomicrobiales</taxon>
        <taxon>Rhizobiaceae</taxon>
        <taxon>Rhizobium/Agrobacterium group</taxon>
        <taxon>Xaviernesmea</taxon>
    </lineage>
</organism>
<dbReference type="PROSITE" id="PS51078">
    <property type="entry name" value="ICLR_ED"/>
    <property type="match status" value="1"/>
</dbReference>
<accession>A0A1X7DM80</accession>
<gene>
    <name evidence="6" type="ORF">SAMN02982989_5581</name>
</gene>
<dbReference type="Gene3D" id="1.10.10.10">
    <property type="entry name" value="Winged helix-like DNA-binding domain superfamily/Winged helix DNA-binding domain"/>
    <property type="match status" value="1"/>
</dbReference>
<reference evidence="7" key="1">
    <citation type="submission" date="2017-04" db="EMBL/GenBank/DDBJ databases">
        <authorList>
            <person name="Varghese N."/>
            <person name="Submissions S."/>
        </authorList>
    </citation>
    <scope>NUCLEOTIDE SEQUENCE [LARGE SCALE GENOMIC DNA]</scope>
    <source>
        <strain evidence="7">B4P</strain>
    </source>
</reference>
<dbReference type="EMBL" id="FXAF01000003">
    <property type="protein sequence ID" value="SMF17994.1"/>
    <property type="molecule type" value="Genomic_DNA"/>
</dbReference>
<evidence type="ECO:0000259" key="4">
    <source>
        <dbReference type="PROSITE" id="PS51077"/>
    </source>
</evidence>
<dbReference type="SMART" id="SM00346">
    <property type="entry name" value="HTH_ICLR"/>
    <property type="match status" value="1"/>
</dbReference>
<evidence type="ECO:0000259" key="5">
    <source>
        <dbReference type="PROSITE" id="PS51078"/>
    </source>
</evidence>
<evidence type="ECO:0000256" key="1">
    <source>
        <dbReference type="ARBA" id="ARBA00023015"/>
    </source>
</evidence>
<dbReference type="OrthoDB" id="6811967at2"/>
<keyword evidence="1" id="KW-0805">Transcription regulation</keyword>
<dbReference type="Pfam" id="PF09339">
    <property type="entry name" value="HTH_IclR"/>
    <property type="match status" value="1"/>
</dbReference>
<dbReference type="InterPro" id="IPR005471">
    <property type="entry name" value="Tscrpt_reg_IclR_N"/>
</dbReference>
<dbReference type="PANTHER" id="PTHR30136">
    <property type="entry name" value="HELIX-TURN-HELIX TRANSCRIPTIONAL REGULATOR, ICLR FAMILY"/>
    <property type="match status" value="1"/>
</dbReference>
<evidence type="ECO:0000313" key="6">
    <source>
        <dbReference type="EMBL" id="SMF17994.1"/>
    </source>
</evidence>
<dbReference type="InterPro" id="IPR036388">
    <property type="entry name" value="WH-like_DNA-bd_sf"/>
</dbReference>
<feature type="domain" description="HTH iclR-type" evidence="4">
    <location>
        <begin position="1"/>
        <end position="63"/>
    </location>
</feature>
<evidence type="ECO:0000313" key="7">
    <source>
        <dbReference type="Proteomes" id="UP000192903"/>
    </source>
</evidence>
<proteinExistence type="predicted"/>
<dbReference type="AlphaFoldDB" id="A0A1X7DM80"/>
<protein>
    <submittedName>
        <fullName evidence="6">Transcriptional regulator, IclR family</fullName>
    </submittedName>
</protein>
<dbReference type="Gene3D" id="3.30.450.40">
    <property type="match status" value="1"/>
</dbReference>
<name>A0A1X7DM80_9HYPH</name>
<dbReference type="GO" id="GO:0045892">
    <property type="term" value="P:negative regulation of DNA-templated transcription"/>
    <property type="evidence" value="ECO:0007669"/>
    <property type="project" value="TreeGrafter"/>
</dbReference>
<dbReference type="PANTHER" id="PTHR30136:SF35">
    <property type="entry name" value="HTH-TYPE TRANSCRIPTIONAL REGULATOR RV1719"/>
    <property type="match status" value="1"/>
</dbReference>
<dbReference type="STRING" id="464029.SAMN02982989_5581"/>
<sequence length="244" mass="26718">MSSLEDAISILGCFSLAEPTLSQAELARRTGCPKATASRVMKTLRESGILDFDPVTRLYTPGIRLFELGQICRSNHNFLDLVSTELEEVCAAGGHTAYVTVFDGHQLVVLRMVRGSSPLAITSTPGYRAWPHATSNGRAMLALLNEEEWKLRVPDQLPFVTTRAPQNHEELLARIRTIHETGRSHSTNDSYDGVSSEGIAFRDPGTGEVIGVAISYPTVMGTPELQDKINSLLAKMKANLMRHA</sequence>
<dbReference type="InterPro" id="IPR036390">
    <property type="entry name" value="WH_DNA-bd_sf"/>
</dbReference>
<dbReference type="SUPFAM" id="SSF46785">
    <property type="entry name" value="Winged helix' DNA-binding domain"/>
    <property type="match status" value="1"/>
</dbReference>
<dbReference type="GO" id="GO:0003677">
    <property type="term" value="F:DNA binding"/>
    <property type="evidence" value="ECO:0007669"/>
    <property type="project" value="UniProtKB-KW"/>
</dbReference>